<dbReference type="GO" id="GO:0005975">
    <property type="term" value="P:carbohydrate metabolic process"/>
    <property type="evidence" value="ECO:0007669"/>
    <property type="project" value="InterPro"/>
</dbReference>
<dbReference type="HOGENOM" id="CLU_006462_4_2_11"/>
<keyword evidence="2" id="KW-0808">Transferase</keyword>
<dbReference type="AlphaFoldDB" id="F6FSL9"/>
<dbReference type="GO" id="GO:0047471">
    <property type="term" value="F:maltose alpha-D-glucosyltransferase activity"/>
    <property type="evidence" value="ECO:0007669"/>
    <property type="project" value="UniProtKB-EC"/>
</dbReference>
<dbReference type="Pfam" id="PF00128">
    <property type="entry name" value="Alpha-amylase"/>
    <property type="match status" value="1"/>
</dbReference>
<accession>F6FSL9</accession>
<dbReference type="InterPro" id="IPR017853">
    <property type="entry name" value="GH"/>
</dbReference>
<dbReference type="EMBL" id="CP002810">
    <property type="protein sequence ID" value="AEG45181.1"/>
    <property type="molecule type" value="Genomic_DNA"/>
</dbReference>
<evidence type="ECO:0000259" key="1">
    <source>
        <dbReference type="SMART" id="SM00642"/>
    </source>
</evidence>
<dbReference type="InterPro" id="IPR045857">
    <property type="entry name" value="O16G_dom_2"/>
</dbReference>
<dbReference type="InterPro" id="IPR006047">
    <property type="entry name" value="GH13_cat_dom"/>
</dbReference>
<dbReference type="Gene3D" id="3.20.20.80">
    <property type="entry name" value="Glycosidases"/>
    <property type="match status" value="1"/>
</dbReference>
<dbReference type="Gene3D" id="3.90.400.10">
    <property type="entry name" value="Oligo-1,6-glucosidase, Domain 2"/>
    <property type="match status" value="1"/>
</dbReference>
<protein>
    <submittedName>
        <fullName evidence="2">Maltose alpha-D-glucosyltransferase</fullName>
        <ecNumber evidence="2">5.4.99.16</ecNumber>
    </submittedName>
</protein>
<name>F6FSL9_ISOV2</name>
<gene>
    <name evidence="2" type="ordered locus">Isova_2470</name>
</gene>
<evidence type="ECO:0000313" key="3">
    <source>
        <dbReference type="Proteomes" id="UP000009236"/>
    </source>
</evidence>
<dbReference type="STRING" id="743718.Isova_2470"/>
<dbReference type="PANTHER" id="PTHR10357">
    <property type="entry name" value="ALPHA-AMYLASE FAMILY MEMBER"/>
    <property type="match status" value="1"/>
</dbReference>
<keyword evidence="3" id="KW-1185">Reference proteome</keyword>
<sequence>MSRRWYRNAAVYSVDVGLFQDSNGDGVGDFQGMITRLDYLDRLGITALWLNPIHPSPRRDGGYDITDHYGVDPRLGSLGDFAQLLDEADERGLRVILDLVVNHTSDEDPWFQEARSDPGSRYRDWYVWSEDEPRDAADGQVFPGVENGIWTYDDVAGAWYRHRFYSFEPDLDTTNPAVRTSQNRFAIYHRIVTAKRAETRERNAARFVEMLERGETPYPQKASPDPAP</sequence>
<reference evidence="2 3" key="1">
    <citation type="submission" date="2011-05" db="EMBL/GenBank/DDBJ databases">
        <title>Complete sequence of Isoptericola variabilis 225.</title>
        <authorList>
            <consortium name="US DOE Joint Genome Institute"/>
            <person name="Lucas S."/>
            <person name="Han J."/>
            <person name="Lapidus A."/>
            <person name="Cheng J.-F."/>
            <person name="Goodwin L."/>
            <person name="Pitluck S."/>
            <person name="Peters L."/>
            <person name="Mikhailova N."/>
            <person name="Zeytun A."/>
            <person name="Han C."/>
            <person name="Tapia R."/>
            <person name="Land M."/>
            <person name="Hauser L."/>
            <person name="Kyrpides N."/>
            <person name="Ivanova N."/>
            <person name="Pagani I."/>
            <person name="Siebers A."/>
            <person name="Allgaier M."/>
            <person name="Thelen M."/>
            <person name="Hugenholtz P."/>
            <person name="Gladden J."/>
            <person name="Woyke T."/>
        </authorList>
    </citation>
    <scope>NUCLEOTIDE SEQUENCE [LARGE SCALE GENOMIC DNA]</scope>
    <source>
        <strain evidence="3">225</strain>
    </source>
</reference>
<feature type="domain" description="Glycosyl hydrolase family 13 catalytic" evidence="1">
    <location>
        <begin position="13"/>
        <end position="228"/>
    </location>
</feature>
<dbReference type="EC" id="5.4.99.16" evidence="2"/>
<evidence type="ECO:0000313" key="2">
    <source>
        <dbReference type="EMBL" id="AEG45181.1"/>
    </source>
</evidence>
<dbReference type="SUPFAM" id="SSF51445">
    <property type="entry name" value="(Trans)glycosidases"/>
    <property type="match status" value="1"/>
</dbReference>
<keyword evidence="2" id="KW-0413">Isomerase</keyword>
<dbReference type="GO" id="GO:0016740">
    <property type="term" value="F:transferase activity"/>
    <property type="evidence" value="ECO:0007669"/>
    <property type="project" value="UniProtKB-KW"/>
</dbReference>
<dbReference type="SMART" id="SM00642">
    <property type="entry name" value="Aamy"/>
    <property type="match status" value="1"/>
</dbReference>
<dbReference type="Proteomes" id="UP000009236">
    <property type="component" value="Chromosome"/>
</dbReference>
<dbReference type="RefSeq" id="WP_013839572.1">
    <property type="nucleotide sequence ID" value="NC_015588.1"/>
</dbReference>
<organism evidence="3">
    <name type="scientific">Isoptericola variabilis (strain 225)</name>
    <dbReference type="NCBI Taxonomy" id="743718"/>
    <lineage>
        <taxon>Bacteria</taxon>
        <taxon>Bacillati</taxon>
        <taxon>Actinomycetota</taxon>
        <taxon>Actinomycetes</taxon>
        <taxon>Micrococcales</taxon>
        <taxon>Promicromonosporaceae</taxon>
        <taxon>Isoptericola</taxon>
    </lineage>
</organism>
<dbReference type="eggNOG" id="COG0366">
    <property type="taxonomic scope" value="Bacteria"/>
</dbReference>
<proteinExistence type="predicted"/>
<dbReference type="KEGG" id="iva:Isova_2470"/>
<dbReference type="PANTHER" id="PTHR10357:SF219">
    <property type="entry name" value="MALTOSE ALPHA-D-GLUCOSYLTRANSFERASE"/>
    <property type="match status" value="1"/>
</dbReference>